<dbReference type="PANTHER" id="PTHR12126:SF16">
    <property type="entry name" value="MIOREX COMPLEX COMPONENT 2"/>
    <property type="match status" value="1"/>
</dbReference>
<dbReference type="SUPFAM" id="SSF51735">
    <property type="entry name" value="NAD(P)-binding Rossmann-fold domains"/>
    <property type="match status" value="1"/>
</dbReference>
<evidence type="ECO:0000313" key="2">
    <source>
        <dbReference type="EMBL" id="EJT50124.1"/>
    </source>
</evidence>
<feature type="domain" description="NAD-dependent epimerase/dehydratase" evidence="1">
    <location>
        <begin position="25"/>
        <end position="98"/>
    </location>
</feature>
<dbReference type="Pfam" id="PF01370">
    <property type="entry name" value="Epimerase"/>
    <property type="match status" value="1"/>
</dbReference>
<organism evidence="2 3">
    <name type="scientific">Trichosporon asahii var. asahii (strain ATCC 90039 / CBS 2479 / JCM 2466 / KCTC 7840 / NBRC 103889/ NCYC 2677 / UAMH 7654)</name>
    <name type="common">Yeast</name>
    <dbReference type="NCBI Taxonomy" id="1186058"/>
    <lineage>
        <taxon>Eukaryota</taxon>
        <taxon>Fungi</taxon>
        <taxon>Dikarya</taxon>
        <taxon>Basidiomycota</taxon>
        <taxon>Agaricomycotina</taxon>
        <taxon>Tremellomycetes</taxon>
        <taxon>Trichosporonales</taxon>
        <taxon>Trichosporonaceae</taxon>
        <taxon>Trichosporon</taxon>
    </lineage>
</organism>
<dbReference type="VEuPathDB" id="FungiDB:A1Q1_00591"/>
<dbReference type="Gene3D" id="3.40.50.720">
    <property type="entry name" value="NAD(P)-binding Rossmann-like Domain"/>
    <property type="match status" value="1"/>
</dbReference>
<dbReference type="GO" id="GO:0044877">
    <property type="term" value="F:protein-containing complex binding"/>
    <property type="evidence" value="ECO:0007669"/>
    <property type="project" value="TreeGrafter"/>
</dbReference>
<comment type="caution">
    <text evidence="2">The sequence shown here is derived from an EMBL/GenBank/DDBJ whole genome shotgun (WGS) entry which is preliminary data.</text>
</comment>
<dbReference type="EMBL" id="ALBS01000126">
    <property type="protein sequence ID" value="EJT50124.1"/>
    <property type="molecule type" value="Genomic_DNA"/>
</dbReference>
<dbReference type="Proteomes" id="UP000002748">
    <property type="component" value="Unassembled WGS sequence"/>
</dbReference>
<dbReference type="InterPro" id="IPR001509">
    <property type="entry name" value="Epimerase_deHydtase"/>
</dbReference>
<evidence type="ECO:0000259" key="1">
    <source>
        <dbReference type="Pfam" id="PF01370"/>
    </source>
</evidence>
<dbReference type="OrthoDB" id="276721at2759"/>
<reference evidence="2 3" key="1">
    <citation type="journal article" date="2012" name="Eukaryot. Cell">
        <title>Draft genome sequence of CBS 2479, the standard type strain of Trichosporon asahii.</title>
        <authorList>
            <person name="Yang R.Y."/>
            <person name="Li H.T."/>
            <person name="Zhu H."/>
            <person name="Zhou G.P."/>
            <person name="Wang M."/>
            <person name="Wang L."/>
        </authorList>
    </citation>
    <scope>NUCLEOTIDE SEQUENCE [LARGE SCALE GENOMIC DNA]</scope>
    <source>
        <strain evidence="3">ATCC 90039 / CBS 2479 / JCM 2466 / KCTC 7840 / NCYC 2677 / UAMH 7654</strain>
    </source>
</reference>
<proteinExistence type="predicted"/>
<dbReference type="AlphaFoldDB" id="J6EZN7"/>
<gene>
    <name evidence="2" type="ORF">A1Q1_00591</name>
</gene>
<dbReference type="GO" id="GO:0005739">
    <property type="term" value="C:mitochondrion"/>
    <property type="evidence" value="ECO:0007669"/>
    <property type="project" value="TreeGrafter"/>
</dbReference>
<evidence type="ECO:0000313" key="3">
    <source>
        <dbReference type="Proteomes" id="UP000002748"/>
    </source>
</evidence>
<name>J6EZN7_TRIAS</name>
<dbReference type="HOGENOM" id="CLU_055314_0_0_1"/>
<dbReference type="PANTHER" id="PTHR12126">
    <property type="entry name" value="NADH-UBIQUINONE OXIDOREDUCTASE 39 KDA SUBUNIT-RELATED"/>
    <property type="match status" value="1"/>
</dbReference>
<dbReference type="InterPro" id="IPR051207">
    <property type="entry name" value="ComplexI_NDUFA9_subunit"/>
</dbReference>
<sequence length="336" mass="35901">MKSPSIHRIQPIIMASVSTTVPRLLVVGGNGFLGSAVCKAAVSRGWDVSSMSSSGTPYTTPAGHTPKWVQRVQWHKASAFEPSTFADLISNKTAVVHTLGILLEDAGYKAAVRQGNPLGVLKAVAQGVLGSGVDSNPLKTTAEKRKGYDAMNRDSGEERSCNVERTKLTTAISVLDTMLQHPHLVDGAPSPRSFVYISAGTGFAPIVPEGYLRSKREAEGLIIQKCTPQTNVHPLIMRPGLMYHSHTRPLSTLPAFAVSLSAGLHDRLHLPLPFSEESILGKTAQTLRTHPIHVDHVADAICKSIAEGREGVVDVPTMRAWAGFDVPEGDLGAQTA</sequence>
<dbReference type="InterPro" id="IPR036291">
    <property type="entry name" value="NAD(P)-bd_dom_sf"/>
</dbReference>
<protein>
    <recommendedName>
        <fullName evidence="1">NAD-dependent epimerase/dehydratase domain-containing protein</fullName>
    </recommendedName>
</protein>
<accession>J6EZN7</accession>
<dbReference type="KEGG" id="tasa:A1Q1_00591"/>
<dbReference type="GeneID" id="25984105"/>
<dbReference type="RefSeq" id="XP_014181381.1">
    <property type="nucleotide sequence ID" value="XM_014325906.1"/>
</dbReference>